<comment type="similarity">
    <text evidence="1 4">Belongs to the prokaryotic/mitochondrial release factor family.</text>
</comment>
<dbReference type="Pfam" id="PF00472">
    <property type="entry name" value="RF-1"/>
    <property type="match status" value="1"/>
</dbReference>
<comment type="subcellular location">
    <subcellularLocation>
        <location evidence="4">Cytoplasm</location>
    </subcellularLocation>
</comment>
<evidence type="ECO:0000256" key="1">
    <source>
        <dbReference type="ARBA" id="ARBA00010835"/>
    </source>
</evidence>
<dbReference type="Gene3D" id="3.30.160.20">
    <property type="match status" value="1"/>
</dbReference>
<dbReference type="HAMAP" id="MF_00094">
    <property type="entry name" value="Rel_fac_2"/>
    <property type="match status" value="1"/>
</dbReference>
<name>A0A1F5C7B0_9BACT</name>
<dbReference type="NCBIfam" id="TIGR00020">
    <property type="entry name" value="prfB"/>
    <property type="match status" value="1"/>
</dbReference>
<dbReference type="SMART" id="SM00937">
    <property type="entry name" value="PCRF"/>
    <property type="match status" value="1"/>
</dbReference>
<keyword evidence="3 4" id="KW-0648">Protein biosynthesis</keyword>
<evidence type="ECO:0000313" key="8">
    <source>
        <dbReference type="EMBL" id="OGD38722.1"/>
    </source>
</evidence>
<feature type="modified residue" description="N5-methylglutamine" evidence="4">
    <location>
        <position position="236"/>
    </location>
</feature>
<comment type="caution">
    <text evidence="8">The sequence shown here is derived from an EMBL/GenBank/DDBJ whole genome shotgun (WGS) entry which is preliminary data.</text>
</comment>
<organism evidence="8 9">
    <name type="scientific">Candidatus Azambacteria bacterium RIFCSPLOWO2_01_FULL_37_9</name>
    <dbReference type="NCBI Taxonomy" id="1797297"/>
    <lineage>
        <taxon>Bacteria</taxon>
        <taxon>Candidatus Azamiibacteriota</taxon>
    </lineage>
</organism>
<dbReference type="GO" id="GO:0016149">
    <property type="term" value="F:translation release factor activity, codon specific"/>
    <property type="evidence" value="ECO:0007669"/>
    <property type="project" value="UniProtKB-UniRule"/>
</dbReference>
<sequence>MAKKEQRISELEKLSQDPLFWEDHQKAAKISQELTGLKNEIKIWRDFIKEIDSLAVDVLEIKEMEKEEKHIIEHDLEVWRKDVEQKFENLKKRFKQEEIKVFFTGKYDKNNAVLSVYAGAGGRDAQDWAAMISRMYVRFANIRGFDVKTLHEHFGEEGGIKNITLEIGGAYAYGYFKKEHGVHRLVRVSPFSAAQLRHTSFAFVDVMPEIEKSDEIKINPDDIIEETFRSSGPGGQNVNKRETAVRIHHKPTGIIVACQEERSQLQNKEKAMQLLISKLAQLMEKEHIEELSKLKGKKVEIEWGHQIRSYVLHPYKMVKDHRTDVETSQVEKVLEGELDEFIEVEIRTGSRF</sequence>
<reference evidence="8 9" key="1">
    <citation type="journal article" date="2016" name="Nat. Commun.">
        <title>Thousands of microbial genomes shed light on interconnected biogeochemical processes in an aquifer system.</title>
        <authorList>
            <person name="Anantharaman K."/>
            <person name="Brown C.T."/>
            <person name="Hug L.A."/>
            <person name="Sharon I."/>
            <person name="Castelle C.J."/>
            <person name="Probst A.J."/>
            <person name="Thomas B.C."/>
            <person name="Singh A."/>
            <person name="Wilkins M.J."/>
            <person name="Karaoz U."/>
            <person name="Brodie E.L."/>
            <person name="Williams K.H."/>
            <person name="Hubbard S.S."/>
            <person name="Banfield J.F."/>
        </authorList>
    </citation>
    <scope>NUCLEOTIDE SEQUENCE [LARGE SCALE GENOMIC DNA]</scope>
</reference>
<dbReference type="PROSITE" id="PS00745">
    <property type="entry name" value="RF_PROK_I"/>
    <property type="match status" value="1"/>
</dbReference>
<evidence type="ECO:0000256" key="4">
    <source>
        <dbReference type="HAMAP-Rule" id="MF_00094"/>
    </source>
</evidence>
<gene>
    <name evidence="4" type="primary">prfB</name>
    <name evidence="8" type="ORF">A2907_02440</name>
</gene>
<evidence type="ECO:0000256" key="2">
    <source>
        <dbReference type="ARBA" id="ARBA00022481"/>
    </source>
</evidence>
<keyword evidence="4" id="KW-0963">Cytoplasm</keyword>
<dbReference type="SUPFAM" id="SSF75620">
    <property type="entry name" value="Release factor"/>
    <property type="match status" value="1"/>
</dbReference>
<dbReference type="Gene3D" id="3.30.70.1660">
    <property type="match status" value="1"/>
</dbReference>
<dbReference type="Proteomes" id="UP000177947">
    <property type="component" value="Unassembled WGS sequence"/>
</dbReference>
<evidence type="ECO:0000313" key="9">
    <source>
        <dbReference type="Proteomes" id="UP000177947"/>
    </source>
</evidence>
<feature type="coiled-coil region" evidence="6">
    <location>
        <begin position="258"/>
        <end position="285"/>
    </location>
</feature>
<evidence type="ECO:0000256" key="5">
    <source>
        <dbReference type="NCBIfam" id="TIGR00020"/>
    </source>
</evidence>
<dbReference type="AlphaFoldDB" id="A0A1F5C7B0"/>
<dbReference type="GO" id="GO:0005737">
    <property type="term" value="C:cytoplasm"/>
    <property type="evidence" value="ECO:0007669"/>
    <property type="project" value="UniProtKB-SubCell"/>
</dbReference>
<keyword evidence="6" id="KW-0175">Coiled coil</keyword>
<dbReference type="InterPro" id="IPR045853">
    <property type="entry name" value="Pep_chain_release_fac_I_sf"/>
</dbReference>
<dbReference type="PANTHER" id="PTHR43116:SF3">
    <property type="entry name" value="CLASS I PEPTIDE CHAIN RELEASE FACTOR"/>
    <property type="match status" value="1"/>
</dbReference>
<dbReference type="PANTHER" id="PTHR43116">
    <property type="entry name" value="PEPTIDE CHAIN RELEASE FACTOR 2"/>
    <property type="match status" value="1"/>
</dbReference>
<comment type="PTM">
    <text evidence="4">Methylated by PrmC. Methylation increases the termination efficiency of RF2.</text>
</comment>
<feature type="domain" description="Prokaryotic-type class I peptide chain release factors" evidence="7">
    <location>
        <begin position="229"/>
        <end position="245"/>
    </location>
</feature>
<dbReference type="Pfam" id="PF03462">
    <property type="entry name" value="PCRF"/>
    <property type="match status" value="1"/>
</dbReference>
<dbReference type="InterPro" id="IPR004374">
    <property type="entry name" value="PrfB"/>
</dbReference>
<dbReference type="Gene3D" id="1.20.58.410">
    <property type="entry name" value="Release factor"/>
    <property type="match status" value="1"/>
</dbReference>
<evidence type="ECO:0000256" key="6">
    <source>
        <dbReference type="SAM" id="Coils"/>
    </source>
</evidence>
<keyword evidence="2 4" id="KW-0488">Methylation</keyword>
<dbReference type="InterPro" id="IPR000352">
    <property type="entry name" value="Pep_chain_release_fac_I"/>
</dbReference>
<dbReference type="InterPro" id="IPR005139">
    <property type="entry name" value="PCRF"/>
</dbReference>
<comment type="function">
    <text evidence="4">Peptide chain release factor 2 directs the termination of translation in response to the peptide chain termination codons UGA and UAA.</text>
</comment>
<dbReference type="EMBL" id="MEYQ01000034">
    <property type="protein sequence ID" value="OGD38722.1"/>
    <property type="molecule type" value="Genomic_DNA"/>
</dbReference>
<evidence type="ECO:0000259" key="7">
    <source>
        <dbReference type="PROSITE" id="PS00745"/>
    </source>
</evidence>
<evidence type="ECO:0000256" key="3">
    <source>
        <dbReference type="ARBA" id="ARBA00022917"/>
    </source>
</evidence>
<accession>A0A1F5C7B0</accession>
<protein>
    <recommendedName>
        <fullName evidence="4 5">Peptide chain release factor 2</fullName>
        <shortName evidence="4">RF-2</shortName>
    </recommendedName>
</protein>
<proteinExistence type="inferred from homology"/>